<feature type="non-terminal residue" evidence="1">
    <location>
        <position position="260"/>
    </location>
</feature>
<organism evidence="1 2">
    <name type="scientific">Thalassiosira oceanica</name>
    <name type="common">Marine diatom</name>
    <dbReference type="NCBI Taxonomy" id="159749"/>
    <lineage>
        <taxon>Eukaryota</taxon>
        <taxon>Sar</taxon>
        <taxon>Stramenopiles</taxon>
        <taxon>Ochrophyta</taxon>
        <taxon>Bacillariophyta</taxon>
        <taxon>Coscinodiscophyceae</taxon>
        <taxon>Thalassiosirophycidae</taxon>
        <taxon>Thalassiosirales</taxon>
        <taxon>Thalassiosiraceae</taxon>
        <taxon>Thalassiosira</taxon>
    </lineage>
</organism>
<evidence type="ECO:0000313" key="1">
    <source>
        <dbReference type="EMBL" id="EJK56704.1"/>
    </source>
</evidence>
<name>K0RWD6_THAOC</name>
<gene>
    <name evidence="1" type="ORF">THAOC_23361</name>
</gene>
<proteinExistence type="predicted"/>
<accession>K0RWD6</accession>
<dbReference type="AlphaFoldDB" id="K0RWD6"/>
<protein>
    <submittedName>
        <fullName evidence="1">Uncharacterized protein</fullName>
    </submittedName>
</protein>
<dbReference type="EMBL" id="AGNL01030772">
    <property type="protein sequence ID" value="EJK56704.1"/>
    <property type="molecule type" value="Genomic_DNA"/>
</dbReference>
<reference evidence="1 2" key="1">
    <citation type="journal article" date="2012" name="Genome Biol.">
        <title>Genome and low-iron response of an oceanic diatom adapted to chronic iron limitation.</title>
        <authorList>
            <person name="Lommer M."/>
            <person name="Specht M."/>
            <person name="Roy A.S."/>
            <person name="Kraemer L."/>
            <person name="Andreson R."/>
            <person name="Gutowska M.A."/>
            <person name="Wolf J."/>
            <person name="Bergner S.V."/>
            <person name="Schilhabel M.B."/>
            <person name="Klostermeier U.C."/>
            <person name="Beiko R.G."/>
            <person name="Rosenstiel P."/>
            <person name="Hippler M."/>
            <person name="Laroche J."/>
        </authorList>
    </citation>
    <scope>NUCLEOTIDE SEQUENCE [LARGE SCALE GENOMIC DNA]</scope>
    <source>
        <strain evidence="1 2">CCMP1005</strain>
    </source>
</reference>
<comment type="caution">
    <text evidence="1">The sequence shown here is derived from an EMBL/GenBank/DDBJ whole genome shotgun (WGS) entry which is preliminary data.</text>
</comment>
<keyword evidence="2" id="KW-1185">Reference proteome</keyword>
<evidence type="ECO:0000313" key="2">
    <source>
        <dbReference type="Proteomes" id="UP000266841"/>
    </source>
</evidence>
<dbReference type="Proteomes" id="UP000266841">
    <property type="component" value="Unassembled WGS sequence"/>
</dbReference>
<sequence>MLGLRGRRPHPAAAMASIDNDLPGVSIEVPPPVPSARGVGASLSSRCDHLCLAIPIQGPKELRGTAAPKIPLNVNIDVENTSSITVVYRSWVLEIWPNVTTWVMSGARGDLYLGQPVYGCVEQDYEGLCDEANARNCFPQFVTLVGANQRRGHDSTARIINAMPRPTVDVTPKTTASSHLQKDQEGRIVKFGELRINSGLRSKNRFVKPPLGHSSASMLGLRGRRPHPAAAMASIDNDLPGVSIEVPRQYRQRVASGLLY</sequence>